<keyword evidence="9 11" id="KW-0472">Membrane</keyword>
<evidence type="ECO:0000256" key="11">
    <source>
        <dbReference type="RuleBase" id="RU366035"/>
    </source>
</evidence>
<dbReference type="PANTHER" id="PTHR31030:SF1">
    <property type="entry name" value="PLASMA MEMBRANE FUSION PROTEIN PRM1"/>
    <property type="match status" value="1"/>
</dbReference>
<comment type="function">
    <text evidence="1 11">Involved in cell fusion during mating by stabilizing the plasma membrane fusion event.</text>
</comment>
<dbReference type="AlphaFoldDB" id="A0A0A8L167"/>
<evidence type="ECO:0000256" key="4">
    <source>
        <dbReference type="ARBA" id="ARBA00017621"/>
    </source>
</evidence>
<protein>
    <recommendedName>
        <fullName evidence="4 11">Plasma membrane fusion protein PRM1</fullName>
    </recommendedName>
</protein>
<dbReference type="InterPro" id="IPR026777">
    <property type="entry name" value="PRM1"/>
</dbReference>
<comment type="similarity">
    <text evidence="3 11">Belongs to the PRM1 family.</text>
</comment>
<comment type="subcellular location">
    <subcellularLocation>
        <location evidence="2 11">Cell membrane</location>
        <topology evidence="2 11">Multi-pass membrane protein</topology>
    </subcellularLocation>
</comment>
<evidence type="ECO:0000256" key="2">
    <source>
        <dbReference type="ARBA" id="ARBA00004651"/>
    </source>
</evidence>
<comment type="caution">
    <text evidence="12">The sequence shown here is derived from an EMBL/GenBank/DDBJ whole genome shotgun (WGS) entry which is preliminary data.</text>
</comment>
<accession>A0A0A8L167</accession>
<evidence type="ECO:0000256" key="5">
    <source>
        <dbReference type="ARBA" id="ARBA00022475"/>
    </source>
</evidence>
<feature type="transmembrane region" description="Helical" evidence="11">
    <location>
        <begin position="367"/>
        <end position="390"/>
    </location>
</feature>
<dbReference type="GO" id="GO:0005886">
    <property type="term" value="C:plasma membrane"/>
    <property type="evidence" value="ECO:0007669"/>
    <property type="project" value="UniProtKB-SubCell"/>
</dbReference>
<evidence type="ECO:0000256" key="10">
    <source>
        <dbReference type="ARBA" id="ARBA00023180"/>
    </source>
</evidence>
<dbReference type="OrthoDB" id="5356111at2759"/>
<evidence type="ECO:0000256" key="8">
    <source>
        <dbReference type="ARBA" id="ARBA00022989"/>
    </source>
</evidence>
<comment type="caution">
    <text evidence="11">Lacks conserved residue(s) required for the propagation of feature annotation.</text>
</comment>
<feature type="transmembrane region" description="Helical" evidence="11">
    <location>
        <begin position="255"/>
        <end position="277"/>
    </location>
</feature>
<sequence length="606" mass="67306">MLSNGFENIMQNTLNNCSTIDYYYSKFANSSPHYMGLMGNFLIQKSMEQSVSLSLKSVSLLVSVSENVIDFMIDLWLGTWVCLVVSAIDGSVDVATNATESIIDLVNGTVRSVADEIDDGLSGLTTVVNKVLSVASSVKDFLNGNDDGSDIEDQVKKVNLTINGLRSLSIPSSIDDKLVKLSADTPDFDTVKNKTKQAIAVPFNIIRNEIKTINASKLVGDPRYLEVPPVNTSSAQICSDNKPEIEEVFVTIQKVFASCTIAILIISIFAALFLMMYKAWAEWRQWKRLELFRDQCRHQSAMLRNPFDDPSGEKAAENIDALETYHLVFNRYQSGFGRWLSRRSSSDLHTQRNVQWLVSYMTSSTSLTLLALGICGIILCCVQFAIIAFVREKINGKETENIMTKMSTAMSDSFSQDITTWSKSTNLYINDTETQINKQVFGWIQNTTDTVNGTVTDLLNDIDSTISKAFNGTILYNPMDTVMQCVIGNKLEAISKGLTWVHNTAQVNIPRVNGTEIYQQLQGQQSISSNGTSNVTQTSSSSSIASEIKESIIKAANKILSQYKYTVVTELIVSCVFLALYLLQFVTAGLFLTVRRHVPRQKVPRT</sequence>
<evidence type="ECO:0000256" key="3">
    <source>
        <dbReference type="ARBA" id="ARBA00010780"/>
    </source>
</evidence>
<dbReference type="EMBL" id="CCBQ010000018">
    <property type="protein sequence ID" value="CDO92742.1"/>
    <property type="molecule type" value="Genomic_DNA"/>
</dbReference>
<evidence type="ECO:0000256" key="1">
    <source>
        <dbReference type="ARBA" id="ARBA00002512"/>
    </source>
</evidence>
<organism evidence="12 13">
    <name type="scientific">Kluyveromyces dobzhanskii CBS 2104</name>
    <dbReference type="NCBI Taxonomy" id="1427455"/>
    <lineage>
        <taxon>Eukaryota</taxon>
        <taxon>Fungi</taxon>
        <taxon>Dikarya</taxon>
        <taxon>Ascomycota</taxon>
        <taxon>Saccharomycotina</taxon>
        <taxon>Saccharomycetes</taxon>
        <taxon>Saccharomycetales</taxon>
        <taxon>Saccharomycetaceae</taxon>
        <taxon>Kluyveromyces</taxon>
    </lineage>
</organism>
<dbReference type="PANTHER" id="PTHR31030">
    <property type="entry name" value="PLASMA MEMBRANE FUSION PROTEIN PRM1"/>
    <property type="match status" value="1"/>
</dbReference>
<gene>
    <name evidence="12" type="ORF">KLDO_g1053</name>
</gene>
<keyword evidence="7 11" id="KW-0184">Conjugation</keyword>
<evidence type="ECO:0000313" key="12">
    <source>
        <dbReference type="EMBL" id="CDO92742.1"/>
    </source>
</evidence>
<evidence type="ECO:0000313" key="13">
    <source>
        <dbReference type="Proteomes" id="UP000031516"/>
    </source>
</evidence>
<evidence type="ECO:0000256" key="9">
    <source>
        <dbReference type="ARBA" id="ARBA00023136"/>
    </source>
</evidence>
<evidence type="ECO:0000256" key="7">
    <source>
        <dbReference type="ARBA" id="ARBA00022971"/>
    </source>
</evidence>
<keyword evidence="6 11" id="KW-0812">Transmembrane</keyword>
<evidence type="ECO:0000256" key="6">
    <source>
        <dbReference type="ARBA" id="ARBA00022692"/>
    </source>
</evidence>
<feature type="transmembrane region" description="Helical" evidence="11">
    <location>
        <begin position="571"/>
        <end position="592"/>
    </location>
</feature>
<keyword evidence="13" id="KW-1185">Reference proteome</keyword>
<keyword evidence="10" id="KW-0325">Glycoprotein</keyword>
<reference evidence="12 13" key="1">
    <citation type="submission" date="2014-03" db="EMBL/GenBank/DDBJ databases">
        <title>The genome of Kluyveromyces dobzhanskii.</title>
        <authorList>
            <person name="Nystedt B."/>
            <person name="Astrom S."/>
        </authorList>
    </citation>
    <scope>NUCLEOTIDE SEQUENCE [LARGE SCALE GENOMIC DNA]</scope>
    <source>
        <strain evidence="12 13">CBS 2104</strain>
    </source>
</reference>
<keyword evidence="8 11" id="KW-1133">Transmembrane helix</keyword>
<keyword evidence="5 11" id="KW-1003">Cell membrane</keyword>
<dbReference type="GO" id="GO:0043332">
    <property type="term" value="C:mating projection tip"/>
    <property type="evidence" value="ECO:0007669"/>
    <property type="project" value="UniProtKB-UniRule"/>
</dbReference>
<dbReference type="Proteomes" id="UP000031516">
    <property type="component" value="Unassembled WGS sequence"/>
</dbReference>
<proteinExistence type="inferred from homology"/>
<name>A0A0A8L167_9SACH</name>
<dbReference type="GO" id="GO:0032220">
    <property type="term" value="P:plasma membrane fusion involved in cytogamy"/>
    <property type="evidence" value="ECO:0007669"/>
    <property type="project" value="TreeGrafter"/>
</dbReference>